<dbReference type="GO" id="GO:0051560">
    <property type="term" value="P:mitochondrial calcium ion homeostasis"/>
    <property type="evidence" value="ECO:0007669"/>
    <property type="project" value="TreeGrafter"/>
</dbReference>
<dbReference type="VEuPathDB" id="FungiDB:H257_01034"/>
<dbReference type="GO" id="GO:0036444">
    <property type="term" value="P:calcium import into the mitochondrion"/>
    <property type="evidence" value="ECO:0007669"/>
    <property type="project" value="TreeGrafter"/>
</dbReference>
<feature type="region of interest" description="Disordered" evidence="14">
    <location>
        <begin position="565"/>
        <end position="586"/>
    </location>
</feature>
<evidence type="ECO:0000256" key="13">
    <source>
        <dbReference type="ARBA" id="ARBA00038333"/>
    </source>
</evidence>
<dbReference type="SUPFAM" id="SSF47473">
    <property type="entry name" value="EF-hand"/>
    <property type="match status" value="1"/>
</dbReference>
<dbReference type="Proteomes" id="UP000266239">
    <property type="component" value="Unassembled WGS sequence"/>
</dbReference>
<feature type="compositionally biased region" description="Pro residues" evidence="14">
    <location>
        <begin position="2100"/>
        <end position="2109"/>
    </location>
</feature>
<evidence type="ECO:0000256" key="4">
    <source>
        <dbReference type="ARBA" id="ARBA00022568"/>
    </source>
</evidence>
<keyword evidence="12" id="KW-0472">Membrane</keyword>
<feature type="domain" description="EF-hand" evidence="16">
    <location>
        <begin position="314"/>
        <end position="349"/>
    </location>
</feature>
<organism evidence="17 18">
    <name type="scientific">Aphanomyces astaci</name>
    <name type="common">Crayfish plague agent</name>
    <dbReference type="NCBI Taxonomy" id="112090"/>
    <lineage>
        <taxon>Eukaryota</taxon>
        <taxon>Sar</taxon>
        <taxon>Stramenopiles</taxon>
        <taxon>Oomycota</taxon>
        <taxon>Saprolegniomycetes</taxon>
        <taxon>Saprolegniales</taxon>
        <taxon>Verrucalvaceae</taxon>
        <taxon>Aphanomyces</taxon>
    </lineage>
</organism>
<evidence type="ECO:0000256" key="2">
    <source>
        <dbReference type="ARBA" id="ARBA00004569"/>
    </source>
</evidence>
<dbReference type="PANTHER" id="PTHR12294:SF1">
    <property type="entry name" value="CALCIUM UPTAKE PROTEIN 1, MITOCHONDRIAL"/>
    <property type="match status" value="1"/>
</dbReference>
<dbReference type="InterPro" id="IPR039800">
    <property type="entry name" value="MICU1/2/3"/>
</dbReference>
<dbReference type="PROSITE" id="PS50222">
    <property type="entry name" value="EF_HAND_2"/>
    <property type="match status" value="2"/>
</dbReference>
<comment type="caution">
    <text evidence="17">The sequence shown here is derived from an EMBL/GenBank/DDBJ whole genome shotgun (WGS) entry which is preliminary data.</text>
</comment>
<evidence type="ECO:0000256" key="3">
    <source>
        <dbReference type="ARBA" id="ARBA00022448"/>
    </source>
</evidence>
<proteinExistence type="inferred from homology"/>
<evidence type="ECO:0000313" key="18">
    <source>
        <dbReference type="Proteomes" id="UP000266239"/>
    </source>
</evidence>
<feature type="region of interest" description="Disordered" evidence="14">
    <location>
        <begin position="2094"/>
        <end position="2125"/>
    </location>
</feature>
<keyword evidence="4" id="KW-0109">Calcium transport</keyword>
<dbReference type="InterPro" id="IPR018247">
    <property type="entry name" value="EF_Hand_1_Ca_BS"/>
</dbReference>
<dbReference type="Pfam" id="PF13202">
    <property type="entry name" value="EF-hand_5"/>
    <property type="match status" value="2"/>
</dbReference>
<evidence type="ECO:0000256" key="10">
    <source>
        <dbReference type="ARBA" id="ARBA00023065"/>
    </source>
</evidence>
<keyword evidence="15" id="KW-0732">Signal</keyword>
<feature type="domain" description="EF-hand" evidence="16">
    <location>
        <begin position="237"/>
        <end position="272"/>
    </location>
</feature>
<dbReference type="SMART" id="SM00054">
    <property type="entry name" value="EFh"/>
    <property type="match status" value="3"/>
</dbReference>
<keyword evidence="9" id="KW-0809">Transit peptide</keyword>
<gene>
    <name evidence="17" type="ORF">DYB25_002898</name>
</gene>
<dbReference type="Gene3D" id="1.10.238.10">
    <property type="entry name" value="EF-hand"/>
    <property type="match status" value="2"/>
</dbReference>
<accession>A0A397BL04</accession>
<dbReference type="InterPro" id="IPR002048">
    <property type="entry name" value="EF_hand_dom"/>
</dbReference>
<evidence type="ECO:0000256" key="14">
    <source>
        <dbReference type="SAM" id="MobiDB-lite"/>
    </source>
</evidence>
<evidence type="ECO:0000256" key="6">
    <source>
        <dbReference type="ARBA" id="ARBA00022737"/>
    </source>
</evidence>
<name>A0A397BL04_APHAT</name>
<feature type="signal peptide" evidence="15">
    <location>
        <begin position="1"/>
        <end position="24"/>
    </location>
</feature>
<evidence type="ECO:0000256" key="7">
    <source>
        <dbReference type="ARBA" id="ARBA00022792"/>
    </source>
</evidence>
<dbReference type="PANTHER" id="PTHR12294">
    <property type="entry name" value="EF HAND DOMAIN FAMILY A1,A2-RELATED"/>
    <property type="match status" value="1"/>
</dbReference>
<evidence type="ECO:0000256" key="8">
    <source>
        <dbReference type="ARBA" id="ARBA00022837"/>
    </source>
</evidence>
<dbReference type="VEuPathDB" id="FungiDB:H257_01033"/>
<dbReference type="PROSITE" id="PS51257">
    <property type="entry name" value="PROKAR_LIPOPROTEIN"/>
    <property type="match status" value="1"/>
</dbReference>
<keyword evidence="5" id="KW-0479">Metal-binding</keyword>
<evidence type="ECO:0000259" key="16">
    <source>
        <dbReference type="PROSITE" id="PS50222"/>
    </source>
</evidence>
<evidence type="ECO:0000256" key="1">
    <source>
        <dbReference type="ARBA" id="ARBA00004273"/>
    </source>
</evidence>
<reference evidence="17 18" key="1">
    <citation type="submission" date="2018-08" db="EMBL/GenBank/DDBJ databases">
        <title>Aphanomyces genome sequencing and annotation.</title>
        <authorList>
            <person name="Minardi D."/>
            <person name="Oidtmann B."/>
            <person name="Van Der Giezen M."/>
            <person name="Studholme D.J."/>
        </authorList>
    </citation>
    <scope>NUCLEOTIDE SEQUENCE [LARGE SCALE GENOMIC DNA]</scope>
    <source>
        <strain evidence="17 18">Yx</strain>
    </source>
</reference>
<evidence type="ECO:0000256" key="5">
    <source>
        <dbReference type="ARBA" id="ARBA00022723"/>
    </source>
</evidence>
<dbReference type="InterPro" id="IPR011992">
    <property type="entry name" value="EF-hand-dom_pair"/>
</dbReference>
<dbReference type="GO" id="GO:0005758">
    <property type="term" value="C:mitochondrial intermembrane space"/>
    <property type="evidence" value="ECO:0007669"/>
    <property type="project" value="UniProtKB-SubCell"/>
</dbReference>
<keyword evidence="10" id="KW-0406">Ion transport</keyword>
<dbReference type="CDD" id="cd00051">
    <property type="entry name" value="EFh"/>
    <property type="match status" value="1"/>
</dbReference>
<keyword evidence="7" id="KW-0999">Mitochondrion inner membrane</keyword>
<evidence type="ECO:0000313" key="17">
    <source>
        <dbReference type="EMBL" id="RHY19915.1"/>
    </source>
</evidence>
<keyword evidence="8" id="KW-0106">Calcium</keyword>
<comment type="subcellular location">
    <subcellularLocation>
        <location evidence="1">Mitochondrion inner membrane</location>
    </subcellularLocation>
    <subcellularLocation>
        <location evidence="2">Mitochondrion intermembrane space</location>
    </subcellularLocation>
</comment>
<comment type="similarity">
    <text evidence="13">Belongs to the MICU1 family. MICU1 subfamily.</text>
</comment>
<dbReference type="GO" id="GO:1990246">
    <property type="term" value="C:uniplex complex"/>
    <property type="evidence" value="ECO:0007669"/>
    <property type="project" value="TreeGrafter"/>
</dbReference>
<keyword evidence="3" id="KW-0813">Transport</keyword>
<evidence type="ECO:0000256" key="9">
    <source>
        <dbReference type="ARBA" id="ARBA00022946"/>
    </source>
</evidence>
<keyword evidence="6" id="KW-0677">Repeat</keyword>
<feature type="chain" id="PRO_5017325132" description="EF-hand domain-containing protein" evidence="15">
    <location>
        <begin position="25"/>
        <end position="2141"/>
    </location>
</feature>
<dbReference type="PROSITE" id="PS00018">
    <property type="entry name" value="EF_HAND_1"/>
    <property type="match status" value="2"/>
</dbReference>
<evidence type="ECO:0000256" key="11">
    <source>
        <dbReference type="ARBA" id="ARBA00023128"/>
    </source>
</evidence>
<keyword evidence="11" id="KW-0496">Mitochondrion</keyword>
<dbReference type="EMBL" id="QUTA01004395">
    <property type="protein sequence ID" value="RHY19915.1"/>
    <property type="molecule type" value="Genomic_DNA"/>
</dbReference>
<dbReference type="GO" id="GO:0005509">
    <property type="term" value="F:calcium ion binding"/>
    <property type="evidence" value="ECO:0007669"/>
    <property type="project" value="InterPro"/>
</dbReference>
<protein>
    <recommendedName>
        <fullName evidence="16">EF-hand domain-containing protein</fullName>
    </recommendedName>
</protein>
<sequence>MWRSSLIFARKQSLFAAAAAGAAAFSSLNVVSSCDGKIEDASTASSSQAQPEFPTEAEKIVGRYENRLRRFSSPERVFQYFASIRLDKQPYMTRQDFIRALTPYSFRKGDQLHSKNTEFNPMMAFSAPKKADVDTYKALVQDIMRLGEHDEWKKSTDAKKEMEALMTKLTHDHDIDLQTHLLVLRELNVTCREFESFVEKHGGPKAHREAFFDLVDADGDGLISYPEYMFFTTLLSIPERQFELAFKMFDNDGNGVIDHREFKEIMDLMRLRTPSGRQDRRLKENSTPAFKNLFGEWERDPLTYEKFRAFRANLKREIMHLHFAHYDVDGSKELSAREFGMFMVSHVNQTELDQWVEKMSITEQEFMDFYSFLENLDAMKVVAMELVMEKHGLDKGNVTPIRVVSMGVCLDQFYRATRAACNGGRPLVTMIRLGWCLYVGGVVGGTSMATENVAPSSWGSTARTCILVLCLVSMAFHWRKQILGRAVSFAATTAAAKNIQYIKIDKVILKPLQAFNVEIVTRDGWRIHMSRVELDVRLKTFLSSFGQMKLVWVIVDALSVTPPSTIPTTTTRDERPPVPAAPRTTDSTNPPVMGVLKFTELQIRSTSCVLSVPVVVDGSTVVLAVQCSGKDLELAVHDISTSTGIMTAEFSHSSSSCFVRIVPPGTHVHDGLFVDPSASTSVHVKDLQLVVKAHYLTKLVHEVQVVGTGPSPSATVSIYENMIKLIKQLQQQSTPAPIGLPAKKATFTNDSFQLILQTLPVAVHVFLHSTRLSWTTHIDSLHITSTKALDELAAHVKIKSTSVSFTTDEAWIALSDVEDKGDGSCRQVSVGSDKSTVEIMIESGGILRPSPLLSLTVANSHIQASVVPRLHVQVSVESLEGSLDLTQQGTRPSRPPCDGVNAPVCRPPRVILTQFNAQVAATDDVCMVVVVHIQDSVAHWNHAEHVASVVAVRSLARACRQLLDAVHTAPPPTLAPSSTTARIKGPLDLTIASKALALHLTGMAHLPANLHVFSVQEFKYHLVETNVEKATTIQTAVAHVDARADKLIHVSSVDMHILHNVLTGAESVKLDVHDLALTLPPKWKLMVFIKQVQQLFLLASLDHGRRTKPPVELTARITSVVATLALPNDRNNVVLKLTGRYVDIKSTITASCQLSRAVEATLNEMDTCFSVADYRQHVAKVVSFATQIAVHDVDLRAISAVQVIWRLEFDSISLAGDIHDVGLSNAATNIPRSRYCLGLTADVQRPTLRVDKVFVALEVIPVAVAAFDDLVNASMLEKDVVKVNPRQKLFGTIDVAVTESSWVALLTADNPLTGRMGHIRLGVDKSSRVDCHVADLTLGLSSARVLHLSQVHWAIQFVHQGSVANVDLWHAVVCATVTSQTPMENKLSVEWTTLVGVAKTFLTEQLLPPCHERLAQGFNALQQVSVSLALRPVQIGWSEANTPTLMHFEMNHVDVSFGAAKDSTGSRWQPQSFAVDIKSLQGFILDGPDIPNSFVLQAASVHAVNASVQANKHVPIQVNKLRLVWTVAIRDHIFHMVDIVHDDVVQLLEIARGHGSTSKAPTTLLVHQKSSPTSLLDLLHQGKLGLSDDATPTTTTTTSSSNKQNAFGVTQHSNNHFPAGLVLTKRYSLTLFETQIHVAEPDSKSSMVVASRQIQIELGKDPLVAYTMADIALTDMTCHVAPLDVDIGAGVLWYNPHLRNTLLQQILNECSITVKYNMALLSQATLVQVDMPSVVVGMDSNQFFQCFSVVRTVLLAPPKVPKPKPNVAPLTMDKSVKLKKVQAAVAEELRMAGLRSTTTTGAPSAALKCVAFRIGRAQCRFRAGPEDGGAEFVAIGMDEAEGNHVYFDDSCTKFSINMQWLEIQNLKPGSSSMCFDDPMAVVKPRLEDGTSPQIKTMLSIRAESKPLPPSQAQPGVRVFEMLEVSIFPGIPYDISIQLAVDFYELMFKFFFGNQVKTAMTAHEMKLHMANPMAKFGKKELARQPSLPTDAADDLVPDDDDEIAESSGAELFYFNYVRIGNICLHISCLGFVVNLTGFELELPHFVCQGKLCTWKQLLRKFEGHLAWHVTKESASSGLNHVKKKFMTLNKTFKRKDKQPHLTPPPPPPFPAAAAPNTKKESAENMTTLFGPYHHQDVYTSPF</sequence>
<evidence type="ECO:0000256" key="15">
    <source>
        <dbReference type="SAM" id="SignalP"/>
    </source>
</evidence>
<evidence type="ECO:0000256" key="12">
    <source>
        <dbReference type="ARBA" id="ARBA00023136"/>
    </source>
</evidence>